<proteinExistence type="inferred from homology"/>
<keyword evidence="8" id="KW-1185">Reference proteome</keyword>
<evidence type="ECO:0008006" key="9">
    <source>
        <dbReference type="Google" id="ProtNLM"/>
    </source>
</evidence>
<dbReference type="GO" id="GO:0003735">
    <property type="term" value="F:structural constituent of ribosome"/>
    <property type="evidence" value="ECO:0007669"/>
    <property type="project" value="InterPro"/>
</dbReference>
<dbReference type="NCBIfam" id="TIGR00855">
    <property type="entry name" value="L12"/>
    <property type="match status" value="1"/>
</dbReference>
<dbReference type="Pfam" id="PF00542">
    <property type="entry name" value="Ribosomal_L12"/>
    <property type="match status" value="1"/>
</dbReference>
<dbReference type="CDD" id="cd00387">
    <property type="entry name" value="Ribosomal_L7_L12"/>
    <property type="match status" value="1"/>
</dbReference>
<name>A0A8T2UIB1_CERRI</name>
<dbReference type="GO" id="GO:0005840">
    <property type="term" value="C:ribosome"/>
    <property type="evidence" value="ECO:0007669"/>
    <property type="project" value="UniProtKB-KW"/>
</dbReference>
<comment type="similarity">
    <text evidence="1">Belongs to the bacterial ribosomal protein bL12 family.</text>
</comment>
<dbReference type="PROSITE" id="PS51257">
    <property type="entry name" value="PROKAR_LIPOPROTEIN"/>
    <property type="match status" value="1"/>
</dbReference>
<feature type="region of interest" description="Disordered" evidence="4">
    <location>
        <begin position="81"/>
        <end position="101"/>
    </location>
</feature>
<dbReference type="SUPFAM" id="SSF54736">
    <property type="entry name" value="ClpS-like"/>
    <property type="match status" value="1"/>
</dbReference>
<dbReference type="FunFam" id="3.30.1390.10:FF:000001">
    <property type="entry name" value="50S ribosomal protein L7/L12"/>
    <property type="match status" value="1"/>
</dbReference>
<dbReference type="PANTHER" id="PTHR45987:SF4">
    <property type="entry name" value="LARGE RIBOSOMAL SUBUNIT PROTEIN BL12M"/>
    <property type="match status" value="1"/>
</dbReference>
<dbReference type="InterPro" id="IPR008932">
    <property type="entry name" value="Ribosomal_bL12_oligo"/>
</dbReference>
<dbReference type="GO" id="GO:0003729">
    <property type="term" value="F:mRNA binding"/>
    <property type="evidence" value="ECO:0007669"/>
    <property type="project" value="TreeGrafter"/>
</dbReference>
<evidence type="ECO:0000259" key="6">
    <source>
        <dbReference type="Pfam" id="PF16320"/>
    </source>
</evidence>
<dbReference type="OMA" id="FLCINIA"/>
<evidence type="ECO:0000259" key="5">
    <source>
        <dbReference type="Pfam" id="PF00542"/>
    </source>
</evidence>
<accession>A0A8T2UIB1</accession>
<dbReference type="InterPro" id="IPR036235">
    <property type="entry name" value="Ribosomal_bL12_oligo_N_sf"/>
</dbReference>
<dbReference type="Proteomes" id="UP000825935">
    <property type="component" value="Chromosome 7"/>
</dbReference>
<dbReference type="Pfam" id="PF16320">
    <property type="entry name" value="Ribosomal_L12_N"/>
    <property type="match status" value="1"/>
</dbReference>
<evidence type="ECO:0000313" key="7">
    <source>
        <dbReference type="EMBL" id="KAH7433245.1"/>
    </source>
</evidence>
<evidence type="ECO:0000313" key="8">
    <source>
        <dbReference type="Proteomes" id="UP000825935"/>
    </source>
</evidence>
<dbReference type="SUPFAM" id="SSF48300">
    <property type="entry name" value="Ribosomal protein L7/12, oligomerisation (N-terminal) domain"/>
    <property type="match status" value="1"/>
</dbReference>
<protein>
    <recommendedName>
        <fullName evidence="9">Ribosomal protein L7/L12 C-terminal domain-containing protein</fullName>
    </recommendedName>
</protein>
<dbReference type="GO" id="GO:1990904">
    <property type="term" value="C:ribonucleoprotein complex"/>
    <property type="evidence" value="ECO:0007669"/>
    <property type="project" value="UniProtKB-KW"/>
</dbReference>
<dbReference type="Gene3D" id="3.30.1390.10">
    <property type="match status" value="1"/>
</dbReference>
<reference evidence="7" key="1">
    <citation type="submission" date="2021-08" db="EMBL/GenBank/DDBJ databases">
        <title>WGS assembly of Ceratopteris richardii.</title>
        <authorList>
            <person name="Marchant D.B."/>
            <person name="Chen G."/>
            <person name="Jenkins J."/>
            <person name="Shu S."/>
            <person name="Leebens-Mack J."/>
            <person name="Grimwood J."/>
            <person name="Schmutz J."/>
            <person name="Soltis P."/>
            <person name="Soltis D."/>
            <person name="Chen Z.-H."/>
        </authorList>
    </citation>
    <scope>NUCLEOTIDE SEQUENCE</scope>
    <source>
        <strain evidence="7">Whitten #5841</strain>
        <tissue evidence="7">Leaf</tissue>
    </source>
</reference>
<evidence type="ECO:0000256" key="1">
    <source>
        <dbReference type="ARBA" id="ARBA00007197"/>
    </source>
</evidence>
<dbReference type="EMBL" id="CM035412">
    <property type="protein sequence ID" value="KAH7433245.1"/>
    <property type="molecule type" value="Genomic_DNA"/>
</dbReference>
<keyword evidence="2" id="KW-0689">Ribosomal protein</keyword>
<dbReference type="InterPro" id="IPR000206">
    <property type="entry name" value="Ribosomal_bL12"/>
</dbReference>
<dbReference type="InterPro" id="IPR013823">
    <property type="entry name" value="Ribosomal_bL12_C"/>
</dbReference>
<feature type="domain" description="Large ribosomal subunit protein bL12 oligomerization" evidence="6">
    <location>
        <begin position="105"/>
        <end position="152"/>
    </location>
</feature>
<dbReference type="GO" id="GO:0005737">
    <property type="term" value="C:cytoplasm"/>
    <property type="evidence" value="ECO:0007669"/>
    <property type="project" value="UniProtKB-ARBA"/>
</dbReference>
<evidence type="ECO:0000256" key="4">
    <source>
        <dbReference type="SAM" id="MobiDB-lite"/>
    </source>
</evidence>
<dbReference type="AlphaFoldDB" id="A0A8T2UIB1"/>
<dbReference type="OrthoDB" id="250175at2759"/>
<keyword evidence="3" id="KW-0687">Ribonucleoprotein</keyword>
<gene>
    <name evidence="7" type="ORF">KP509_07G061500</name>
</gene>
<evidence type="ECO:0000256" key="3">
    <source>
        <dbReference type="ARBA" id="ARBA00023274"/>
    </source>
</evidence>
<dbReference type="HAMAP" id="MF_00368">
    <property type="entry name" value="Ribosomal_bL12"/>
    <property type="match status" value="1"/>
</dbReference>
<feature type="domain" description="Large ribosomal subunit protein bL12 C-terminal" evidence="5">
    <location>
        <begin position="171"/>
        <end position="237"/>
    </location>
</feature>
<sequence length="238" mass="25562">MTRLLSRVRFLCINIASSGSPCSSGSSCFLGAGSSIRPNVLSYCSALHAERVLFLKYFHVTPHSKGATSNLKAESVDDIDVTKPADYNPSNYDPQESRSPPTQKILRIVDEIAHLTMIEAADLAHVLKKKLGLPDSAMPYYGGGMVAGGAPAQGGQSSAVQEEKKPEKTNFDVKLEKFDAASKIKVIKEIRSFTTLGLKEAKELVEKLPAVLKAGVAKEEADQIVDKLKAVGATCVLE</sequence>
<feature type="compositionally biased region" description="Polar residues" evidence="4">
    <location>
        <begin position="88"/>
        <end position="101"/>
    </location>
</feature>
<dbReference type="PANTHER" id="PTHR45987">
    <property type="entry name" value="39S RIBOSOMAL PROTEIN L12"/>
    <property type="match status" value="1"/>
</dbReference>
<evidence type="ECO:0000256" key="2">
    <source>
        <dbReference type="ARBA" id="ARBA00022980"/>
    </source>
</evidence>
<organism evidence="7 8">
    <name type="scientific">Ceratopteris richardii</name>
    <name type="common">Triangle waterfern</name>
    <dbReference type="NCBI Taxonomy" id="49495"/>
    <lineage>
        <taxon>Eukaryota</taxon>
        <taxon>Viridiplantae</taxon>
        <taxon>Streptophyta</taxon>
        <taxon>Embryophyta</taxon>
        <taxon>Tracheophyta</taxon>
        <taxon>Polypodiopsida</taxon>
        <taxon>Polypodiidae</taxon>
        <taxon>Polypodiales</taxon>
        <taxon>Pteridineae</taxon>
        <taxon>Pteridaceae</taxon>
        <taxon>Parkerioideae</taxon>
        <taxon>Ceratopteris</taxon>
    </lineage>
</organism>
<dbReference type="InterPro" id="IPR014719">
    <property type="entry name" value="Ribosomal_bL12_C/ClpS-like"/>
</dbReference>
<dbReference type="Gene3D" id="1.20.5.710">
    <property type="entry name" value="Single helix bin"/>
    <property type="match status" value="1"/>
</dbReference>
<dbReference type="GO" id="GO:0006412">
    <property type="term" value="P:translation"/>
    <property type="evidence" value="ECO:0007669"/>
    <property type="project" value="InterPro"/>
</dbReference>
<comment type="caution">
    <text evidence="7">The sequence shown here is derived from an EMBL/GenBank/DDBJ whole genome shotgun (WGS) entry which is preliminary data.</text>
</comment>